<keyword evidence="3" id="KW-1185">Reference proteome</keyword>
<keyword evidence="1" id="KW-0472">Membrane</keyword>
<gene>
    <name evidence="2" type="ORF">IRI77_20985</name>
</gene>
<sequence length="184" mass="19704">MLPRELERQSALIERVGSLPTGVPVELTTTARHRIQGRLGFATDDTVHINTSNGETVWMFDELRSVRRLDRRRFGVVHRLLALLLATACGLSAANLRSKALDIPNGAKVEIQMKAGEKFTGLLRAVAEEGITVELISSQPGAQRVIAFDEMKSLKYPRGGLHPGIVAALTVGALMAIGGLAGGG</sequence>
<dbReference type="Proteomes" id="UP000593892">
    <property type="component" value="Chromosome"/>
</dbReference>
<feature type="transmembrane region" description="Helical" evidence="1">
    <location>
        <begin position="161"/>
        <end position="181"/>
    </location>
</feature>
<dbReference type="EMBL" id="CP063849">
    <property type="protein sequence ID" value="QOY85308.1"/>
    <property type="molecule type" value="Genomic_DNA"/>
</dbReference>
<reference evidence="2 3" key="1">
    <citation type="submission" date="2020-10" db="EMBL/GenBank/DDBJ databases">
        <title>Complete genome sequence of Paludibaculum fermentans P105T, a facultatively anaerobic acidobacterium capable of dissimilatory Fe(III) reduction.</title>
        <authorList>
            <person name="Dedysh S.N."/>
            <person name="Beletsky A.V."/>
            <person name="Kulichevskaya I.S."/>
            <person name="Mardanov A.V."/>
            <person name="Ravin N.V."/>
        </authorList>
    </citation>
    <scope>NUCLEOTIDE SEQUENCE [LARGE SCALE GENOMIC DNA]</scope>
    <source>
        <strain evidence="2 3">P105</strain>
    </source>
</reference>
<accession>A0A7S7NKG7</accession>
<protein>
    <submittedName>
        <fullName evidence="2">Uncharacterized protein</fullName>
    </submittedName>
</protein>
<evidence type="ECO:0000313" key="2">
    <source>
        <dbReference type="EMBL" id="QOY85308.1"/>
    </source>
</evidence>
<feature type="transmembrane region" description="Helical" evidence="1">
    <location>
        <begin position="76"/>
        <end position="96"/>
    </location>
</feature>
<dbReference type="RefSeq" id="WP_194446978.1">
    <property type="nucleotide sequence ID" value="NZ_CP063849.1"/>
</dbReference>
<dbReference type="AlphaFoldDB" id="A0A7S7NKG7"/>
<organism evidence="2 3">
    <name type="scientific">Paludibaculum fermentans</name>
    <dbReference type="NCBI Taxonomy" id="1473598"/>
    <lineage>
        <taxon>Bacteria</taxon>
        <taxon>Pseudomonadati</taxon>
        <taxon>Acidobacteriota</taxon>
        <taxon>Terriglobia</taxon>
        <taxon>Bryobacterales</taxon>
        <taxon>Bryobacteraceae</taxon>
        <taxon>Paludibaculum</taxon>
    </lineage>
</organism>
<keyword evidence="1" id="KW-1133">Transmembrane helix</keyword>
<name>A0A7S7NKG7_PALFE</name>
<keyword evidence="1" id="KW-0812">Transmembrane</keyword>
<evidence type="ECO:0000256" key="1">
    <source>
        <dbReference type="SAM" id="Phobius"/>
    </source>
</evidence>
<evidence type="ECO:0000313" key="3">
    <source>
        <dbReference type="Proteomes" id="UP000593892"/>
    </source>
</evidence>
<proteinExistence type="predicted"/>
<dbReference type="KEGG" id="pfer:IRI77_20985"/>